<dbReference type="GO" id="GO:0005524">
    <property type="term" value="F:ATP binding"/>
    <property type="evidence" value="ECO:0007669"/>
    <property type="project" value="UniProtKB-UniRule"/>
</dbReference>
<dbReference type="SUPFAM" id="SSF55681">
    <property type="entry name" value="Class II aaRS and biotin synthetases"/>
    <property type="match status" value="1"/>
</dbReference>
<name>A0A3A4KW02_9NOCA</name>
<dbReference type="EC" id="6.1.1.14" evidence="9"/>
<dbReference type="AlphaFoldDB" id="A0A3A4KW02"/>
<dbReference type="NCBIfam" id="TIGR00211">
    <property type="entry name" value="glyS"/>
    <property type="match status" value="1"/>
</dbReference>
<dbReference type="Gene3D" id="3.30.930.10">
    <property type="entry name" value="Bira Bifunctional Protein, Domain 2"/>
    <property type="match status" value="1"/>
</dbReference>
<keyword evidence="4 9" id="KW-0067">ATP-binding</keyword>
<dbReference type="InterPro" id="IPR002310">
    <property type="entry name" value="Gly-tRNA_ligase_asu"/>
</dbReference>
<dbReference type="Proteomes" id="UP000266677">
    <property type="component" value="Unassembled WGS sequence"/>
</dbReference>
<dbReference type="PANTHER" id="PTHR30075">
    <property type="entry name" value="GLYCYL-TRNA SYNTHETASE"/>
    <property type="match status" value="1"/>
</dbReference>
<evidence type="ECO:0000256" key="1">
    <source>
        <dbReference type="ARBA" id="ARBA00008226"/>
    </source>
</evidence>
<evidence type="ECO:0000256" key="7">
    <source>
        <dbReference type="ARBA" id="ARBA00047937"/>
    </source>
</evidence>
<comment type="caution">
    <text evidence="10">The sequence shown here is derived from an EMBL/GenBank/DDBJ whole genome shotgun (WGS) entry which is preliminary data.</text>
</comment>
<dbReference type="Pfam" id="PF02092">
    <property type="entry name" value="tRNA_synt_2f"/>
    <property type="match status" value="1"/>
</dbReference>
<keyword evidence="6 9" id="KW-0030">Aminoacyl-tRNA synthetase</keyword>
<dbReference type="NCBIfam" id="NF011499">
    <property type="entry name" value="PRK14908.1"/>
    <property type="match status" value="1"/>
</dbReference>
<dbReference type="NCBIfam" id="NF006827">
    <property type="entry name" value="PRK09348.1"/>
    <property type="match status" value="1"/>
</dbReference>
<evidence type="ECO:0000256" key="3">
    <source>
        <dbReference type="ARBA" id="ARBA00022741"/>
    </source>
</evidence>
<dbReference type="InterPro" id="IPR045864">
    <property type="entry name" value="aa-tRNA-synth_II/BPL/LPL"/>
</dbReference>
<organism evidence="10 11">
    <name type="scientific">Nocardia panacis</name>
    <dbReference type="NCBI Taxonomy" id="2340916"/>
    <lineage>
        <taxon>Bacteria</taxon>
        <taxon>Bacillati</taxon>
        <taxon>Actinomycetota</taxon>
        <taxon>Actinomycetes</taxon>
        <taxon>Mycobacteriales</taxon>
        <taxon>Nocardiaceae</taxon>
        <taxon>Nocardia</taxon>
    </lineage>
</organism>
<evidence type="ECO:0000256" key="4">
    <source>
        <dbReference type="ARBA" id="ARBA00022840"/>
    </source>
</evidence>
<dbReference type="InterPro" id="IPR006194">
    <property type="entry name" value="Gly-tRNA-synth_heterodimer"/>
</dbReference>
<dbReference type="EMBL" id="QZFU01000015">
    <property type="protein sequence ID" value="RJO77664.1"/>
    <property type="molecule type" value="Genomic_DNA"/>
</dbReference>
<reference evidence="10 11" key="1">
    <citation type="submission" date="2018-09" db="EMBL/GenBank/DDBJ databases">
        <title>YIM PH21274 draft genome.</title>
        <authorList>
            <person name="Miao C."/>
        </authorList>
    </citation>
    <scope>NUCLEOTIDE SEQUENCE [LARGE SCALE GENOMIC DNA]</scope>
    <source>
        <strain evidence="10 11">YIM PH 21724</strain>
    </source>
</reference>
<evidence type="ECO:0000256" key="5">
    <source>
        <dbReference type="ARBA" id="ARBA00022917"/>
    </source>
</evidence>
<dbReference type="InterPro" id="IPR015944">
    <property type="entry name" value="Gly-tRNA-synth_bsu"/>
</dbReference>
<dbReference type="RefSeq" id="WP_120039189.1">
    <property type="nucleotide sequence ID" value="NZ_QZFU01000015.1"/>
</dbReference>
<dbReference type="HAMAP" id="MF_00254">
    <property type="entry name" value="Gly_tRNA_synth_alpha"/>
    <property type="match status" value="1"/>
</dbReference>
<keyword evidence="3 9" id="KW-0547">Nucleotide-binding</keyword>
<evidence type="ECO:0000313" key="10">
    <source>
        <dbReference type="EMBL" id="RJO77664.1"/>
    </source>
</evidence>
<dbReference type="Gene3D" id="1.20.58.180">
    <property type="entry name" value="Class II aaRS and biotin synthetases, domain 2"/>
    <property type="match status" value="1"/>
</dbReference>
<dbReference type="GO" id="GO:0005829">
    <property type="term" value="C:cytosol"/>
    <property type="evidence" value="ECO:0007669"/>
    <property type="project" value="TreeGrafter"/>
</dbReference>
<evidence type="ECO:0000256" key="2">
    <source>
        <dbReference type="ARBA" id="ARBA00022598"/>
    </source>
</evidence>
<evidence type="ECO:0000256" key="9">
    <source>
        <dbReference type="HAMAP-Rule" id="MF_00255"/>
    </source>
</evidence>
<dbReference type="SUPFAM" id="SSF109604">
    <property type="entry name" value="HD-domain/PDEase-like"/>
    <property type="match status" value="1"/>
</dbReference>
<accession>A0A3A4KW02</accession>
<keyword evidence="2 9" id="KW-0436">Ligase</keyword>
<comment type="subcellular location">
    <subcellularLocation>
        <location evidence="9">Cytoplasm</location>
    </subcellularLocation>
</comment>
<sequence>MADDAAVRTGSQPVLSMQEAILRLQTYWAGHGCVIAQPFNTEVGAGTMNPATLLSVLGPEPWRVAYVEPSVRPDDSRYGENPNRLQTHTQFQVVIKPEPGNPQQLYLGSLAALGIDLDAHDVRFVEDNWTQPAIGAWGLGWEVWLDGMEITQFTYFQQVGGQNLDPIPVEITYGLERILMAVQKVTHFKNLVYAPGITYGEFLGQSEYEMSRYYLDDADIAATRTLLDTYSREADRLIEHRLPIPAHSFVLKSSHAFNVLDARGAISTTERATWFQTMRRQARSVATLWTELRAEAEHPRGIAEPLPPALPAVDPAELPAAGLLVFEIGTEELPPTVVDGTAAVVEQELTRLLAGTELAHGQMRVDATPRRITVQIADIAAREPDGTQLHRGPKTVAAYTADGAPTRALLGFLDARHASEDDIVRIQANGSEYVAVQTIRRGRVAADVLTGILSQLVVGLRADKNMRWNDPILNFSRPIRRLLALLDRTVLPVTAGALAADRITHGHRRTPHSGINITSATDYTATLRREGILLDRGERRAAVTSAAVGLAAAHDGAIDTEAEAALIDEITNLVESPIGILGTFDAEYLRLPEQILTTVMRKHQRYLPVRRADGELLPLFITLANGACDTDVVREGNENVLRARFEDATYFWKTDLRTTPDQFRSRLTALTFETRLGSMSDRSERIAALSRKLATRIDLPADDSRTLERAGALVKFDLATQMVIEMTSLAGTMAREYARRSGESDPVAEALFEAELPRHHADRLPESLPGALLALGDRFDLLVAMLAIGAKFTGTSDPFGLRRAALGIVRILRAQPELSNLTFRDGLTAAADALREQGIAVDDAVLDTAEELLITRYEQRLRDEGVPVLLIEAVRPSAGSPYRADRLRAEVEQARELVDREFAEIVEGLQRISRILPPGTSPSFDSEMLTKPAERNLITALNNLDTSRDRPFAVWAGSTQPLVRALRAFFEEILVMDEDLAVRTARLGLLSGVLHTAPPAIDWKSLHQLRSGV</sequence>
<dbReference type="Pfam" id="PF02091">
    <property type="entry name" value="tRNA-synt_2e"/>
    <property type="match status" value="1"/>
</dbReference>
<dbReference type="HAMAP" id="MF_00255">
    <property type="entry name" value="Gly_tRNA_synth_beta"/>
    <property type="match status" value="1"/>
</dbReference>
<dbReference type="PROSITE" id="PS50861">
    <property type="entry name" value="AA_TRNA_LIGASE_II_GLYAB"/>
    <property type="match status" value="2"/>
</dbReference>
<comment type="similarity">
    <text evidence="1 9">Belongs to the class-II aminoacyl-tRNA synthetase family.</text>
</comment>
<dbReference type="GO" id="GO:0006426">
    <property type="term" value="P:glycyl-tRNA aminoacylation"/>
    <property type="evidence" value="ECO:0007669"/>
    <property type="project" value="UniProtKB-UniRule"/>
</dbReference>
<comment type="catalytic activity">
    <reaction evidence="7 9">
        <text>tRNA(Gly) + glycine + ATP = glycyl-tRNA(Gly) + AMP + diphosphate</text>
        <dbReference type="Rhea" id="RHEA:16013"/>
        <dbReference type="Rhea" id="RHEA-COMP:9664"/>
        <dbReference type="Rhea" id="RHEA-COMP:9683"/>
        <dbReference type="ChEBI" id="CHEBI:30616"/>
        <dbReference type="ChEBI" id="CHEBI:33019"/>
        <dbReference type="ChEBI" id="CHEBI:57305"/>
        <dbReference type="ChEBI" id="CHEBI:78442"/>
        <dbReference type="ChEBI" id="CHEBI:78522"/>
        <dbReference type="ChEBI" id="CHEBI:456215"/>
        <dbReference type="EC" id="6.1.1.14"/>
    </reaction>
</comment>
<evidence type="ECO:0000256" key="8">
    <source>
        <dbReference type="HAMAP-Rule" id="MF_00254"/>
    </source>
</evidence>
<dbReference type="NCBIfam" id="TIGR00388">
    <property type="entry name" value="glyQ"/>
    <property type="match status" value="1"/>
</dbReference>
<comment type="subunit">
    <text evidence="9">Tetramer of two alpha and two beta subunits.</text>
</comment>
<gene>
    <name evidence="9" type="primary">glyS</name>
    <name evidence="8" type="synonym">glyQ</name>
    <name evidence="10" type="ORF">D5S18_07985</name>
</gene>
<keyword evidence="5 9" id="KW-0648">Protein biosynthesis</keyword>
<dbReference type="OrthoDB" id="9775440at2"/>
<evidence type="ECO:0000313" key="11">
    <source>
        <dbReference type="Proteomes" id="UP000266677"/>
    </source>
</evidence>
<dbReference type="PANTHER" id="PTHR30075:SF2">
    <property type="entry name" value="GLYCINE--TRNA LIGASE, CHLOROPLASTIC_MITOCHONDRIAL 2"/>
    <property type="match status" value="1"/>
</dbReference>
<protein>
    <recommendedName>
        <fullName evidence="8 9">Multifunctional fusion protein</fullName>
    </recommendedName>
    <domain>
        <recommendedName>
            <fullName evidence="9">Glycine--tRNA ligase beta subunit</fullName>
            <ecNumber evidence="9">6.1.1.14</ecNumber>
        </recommendedName>
        <alternativeName>
            <fullName evidence="9">Glycyl-tRNA synthetase beta subunit</fullName>
            <shortName evidence="9">GlyRS</shortName>
        </alternativeName>
    </domain>
    <domain>
        <recommendedName>
            <fullName evidence="8">Glycine--tRNA ligase alpha subunit</fullName>
        </recommendedName>
        <alternativeName>
            <fullName evidence="8">Glycyl-tRNA synthetase alpha subunit</fullName>
        </alternativeName>
    </domain>
</protein>
<dbReference type="GO" id="GO:0004820">
    <property type="term" value="F:glycine-tRNA ligase activity"/>
    <property type="evidence" value="ECO:0007669"/>
    <property type="project" value="UniProtKB-UniRule"/>
</dbReference>
<dbReference type="FunFam" id="3.30.930.10:FF:000006">
    <property type="entry name" value="Glycine--tRNA ligase alpha subunit"/>
    <property type="match status" value="1"/>
</dbReference>
<proteinExistence type="inferred from homology"/>
<keyword evidence="9" id="KW-0963">Cytoplasm</keyword>
<keyword evidence="11" id="KW-1185">Reference proteome</keyword>
<evidence type="ECO:0000256" key="6">
    <source>
        <dbReference type="ARBA" id="ARBA00023146"/>
    </source>
</evidence>
<dbReference type="PRINTS" id="PR01044">
    <property type="entry name" value="TRNASYNTHGA"/>
</dbReference>